<dbReference type="GO" id="GO:0016787">
    <property type="term" value="F:hydrolase activity"/>
    <property type="evidence" value="ECO:0007669"/>
    <property type="project" value="UniProtKB-KW"/>
</dbReference>
<dbReference type="AlphaFoldDB" id="A0A376TIY7"/>
<reference evidence="1 2" key="1">
    <citation type="submission" date="2018-06" db="EMBL/GenBank/DDBJ databases">
        <authorList>
            <consortium name="Pathogen Informatics"/>
            <person name="Doyle S."/>
        </authorList>
    </citation>
    <scope>NUCLEOTIDE SEQUENCE [LARGE SCALE GENOMIC DNA]</scope>
    <source>
        <strain evidence="1 2">NCTC8985</strain>
    </source>
</reference>
<protein>
    <submittedName>
        <fullName evidence="1">Metal-binding hydrolase</fullName>
    </submittedName>
</protein>
<evidence type="ECO:0000313" key="1">
    <source>
        <dbReference type="EMBL" id="STI76703.1"/>
    </source>
</evidence>
<name>A0A376TIY7_ECOLX</name>
<keyword evidence="1" id="KW-0378">Hydrolase</keyword>
<proteinExistence type="predicted"/>
<evidence type="ECO:0000313" key="2">
    <source>
        <dbReference type="Proteomes" id="UP000254405"/>
    </source>
</evidence>
<accession>A0A376TIY7</accession>
<dbReference type="Proteomes" id="UP000254405">
    <property type="component" value="Unassembled WGS sequence"/>
</dbReference>
<gene>
    <name evidence="1" type="primary">ycbL_2</name>
    <name evidence="1" type="ORF">NCTC8985_01968</name>
</gene>
<organism evidence="1 2">
    <name type="scientific">Escherichia coli</name>
    <dbReference type="NCBI Taxonomy" id="562"/>
    <lineage>
        <taxon>Bacteria</taxon>
        <taxon>Pseudomonadati</taxon>
        <taxon>Pseudomonadota</taxon>
        <taxon>Gammaproteobacteria</taxon>
        <taxon>Enterobacterales</taxon>
        <taxon>Enterobacteriaceae</taxon>
        <taxon>Escherichia</taxon>
    </lineage>
</organism>
<dbReference type="EMBL" id="UGCO01000001">
    <property type="protein sequence ID" value="STI76703.1"/>
    <property type="molecule type" value="Genomic_DNA"/>
</dbReference>
<sequence length="71" mass="7752">MRSGVGIPRSNFVHIDTGPHGTGSNCLTKQGSMNYYFGHRILPECSLIWCEQTRLAALVDPAAMRKKSTGS</sequence>